<keyword evidence="7 8" id="KW-0472">Membrane</keyword>
<feature type="transmembrane region" description="Helical" evidence="8">
    <location>
        <begin position="7"/>
        <end position="32"/>
    </location>
</feature>
<proteinExistence type="inferred from homology"/>
<protein>
    <recommendedName>
        <fullName evidence="9">ABC transmembrane type-1 domain-containing protein</fullName>
    </recommendedName>
</protein>
<dbReference type="GO" id="GO:0005886">
    <property type="term" value="C:plasma membrane"/>
    <property type="evidence" value="ECO:0007669"/>
    <property type="project" value="UniProtKB-SubCell"/>
</dbReference>
<dbReference type="AlphaFoldDB" id="A0A645HBH4"/>
<dbReference type="Gene3D" id="1.10.3720.10">
    <property type="entry name" value="MetI-like"/>
    <property type="match status" value="1"/>
</dbReference>
<gene>
    <name evidence="10" type="ORF">SDC9_180932</name>
</gene>
<evidence type="ECO:0000256" key="1">
    <source>
        <dbReference type="ARBA" id="ARBA00004651"/>
    </source>
</evidence>
<keyword evidence="5 8" id="KW-0812">Transmembrane</keyword>
<feature type="transmembrane region" description="Helical" evidence="8">
    <location>
        <begin position="52"/>
        <end position="73"/>
    </location>
</feature>
<evidence type="ECO:0000259" key="9">
    <source>
        <dbReference type="PROSITE" id="PS50928"/>
    </source>
</evidence>
<comment type="caution">
    <text evidence="10">The sequence shown here is derived from an EMBL/GenBank/DDBJ whole genome shotgun (WGS) entry which is preliminary data.</text>
</comment>
<dbReference type="PROSITE" id="PS50928">
    <property type="entry name" value="ABC_TM1"/>
    <property type="match status" value="1"/>
</dbReference>
<evidence type="ECO:0000256" key="2">
    <source>
        <dbReference type="ARBA" id="ARBA00007069"/>
    </source>
</evidence>
<evidence type="ECO:0000256" key="5">
    <source>
        <dbReference type="ARBA" id="ARBA00022692"/>
    </source>
</evidence>
<dbReference type="InterPro" id="IPR000515">
    <property type="entry name" value="MetI-like"/>
</dbReference>
<organism evidence="10">
    <name type="scientific">bioreactor metagenome</name>
    <dbReference type="NCBI Taxonomy" id="1076179"/>
    <lineage>
        <taxon>unclassified sequences</taxon>
        <taxon>metagenomes</taxon>
        <taxon>ecological metagenomes</taxon>
    </lineage>
</organism>
<dbReference type="PANTHER" id="PTHR42929">
    <property type="entry name" value="INNER MEMBRANE ABC TRANSPORTER PERMEASE PROTEIN YDCU-RELATED-RELATED"/>
    <property type="match status" value="1"/>
</dbReference>
<evidence type="ECO:0000256" key="3">
    <source>
        <dbReference type="ARBA" id="ARBA00022448"/>
    </source>
</evidence>
<name>A0A645HBH4_9ZZZZ</name>
<comment type="similarity">
    <text evidence="2">Belongs to the binding-protein-dependent transport system permease family. CysTW subfamily.</text>
</comment>
<dbReference type="GO" id="GO:0055085">
    <property type="term" value="P:transmembrane transport"/>
    <property type="evidence" value="ECO:0007669"/>
    <property type="project" value="InterPro"/>
</dbReference>
<keyword evidence="3" id="KW-0813">Transport</keyword>
<feature type="domain" description="ABC transmembrane type-1" evidence="9">
    <location>
        <begin position="1"/>
        <end position="74"/>
    </location>
</feature>
<sequence>MVFPLSVPGVVSGVSMTFMPAVTTFIISRLLGGGGNALIGDLIENQFKTANNWGFGSAMSVILMLLILVAMNIMRKYEGESREGSVLM</sequence>
<accession>A0A645HBH4</accession>
<dbReference type="PANTHER" id="PTHR42929:SF1">
    <property type="entry name" value="INNER MEMBRANE ABC TRANSPORTER PERMEASE PROTEIN YDCU-RELATED"/>
    <property type="match status" value="1"/>
</dbReference>
<evidence type="ECO:0000256" key="6">
    <source>
        <dbReference type="ARBA" id="ARBA00022989"/>
    </source>
</evidence>
<reference evidence="10" key="1">
    <citation type="submission" date="2019-08" db="EMBL/GenBank/DDBJ databases">
        <authorList>
            <person name="Kucharzyk K."/>
            <person name="Murdoch R.W."/>
            <person name="Higgins S."/>
            <person name="Loffler F."/>
        </authorList>
    </citation>
    <scope>NUCLEOTIDE SEQUENCE</scope>
</reference>
<evidence type="ECO:0000256" key="8">
    <source>
        <dbReference type="SAM" id="Phobius"/>
    </source>
</evidence>
<keyword evidence="6 8" id="KW-1133">Transmembrane helix</keyword>
<evidence type="ECO:0000256" key="7">
    <source>
        <dbReference type="ARBA" id="ARBA00023136"/>
    </source>
</evidence>
<dbReference type="SUPFAM" id="SSF161098">
    <property type="entry name" value="MetI-like"/>
    <property type="match status" value="1"/>
</dbReference>
<dbReference type="InterPro" id="IPR035906">
    <property type="entry name" value="MetI-like_sf"/>
</dbReference>
<keyword evidence="4" id="KW-1003">Cell membrane</keyword>
<evidence type="ECO:0000313" key="10">
    <source>
        <dbReference type="EMBL" id="MPN33444.1"/>
    </source>
</evidence>
<evidence type="ECO:0000256" key="4">
    <source>
        <dbReference type="ARBA" id="ARBA00022475"/>
    </source>
</evidence>
<comment type="subcellular location">
    <subcellularLocation>
        <location evidence="1">Cell membrane</location>
        <topology evidence="1">Multi-pass membrane protein</topology>
    </subcellularLocation>
</comment>
<dbReference type="EMBL" id="VSSQ01085952">
    <property type="protein sequence ID" value="MPN33444.1"/>
    <property type="molecule type" value="Genomic_DNA"/>
</dbReference>